<dbReference type="SUPFAM" id="SSF110217">
    <property type="entry name" value="DNA-binding protein LAG-1 (CSL)"/>
    <property type="match status" value="1"/>
</dbReference>
<keyword evidence="6" id="KW-0539">Nucleus</keyword>
<dbReference type="SMART" id="SM01268">
    <property type="entry name" value="BTD"/>
    <property type="match status" value="1"/>
</dbReference>
<dbReference type="OMA" id="CPPRVVI"/>
<dbReference type="FunFam" id="2.60.40.1450:FF:000003">
    <property type="entry name" value="Related to J kappa-recombination signal binding protein"/>
    <property type="match status" value="1"/>
</dbReference>
<dbReference type="SUPFAM" id="SSF81296">
    <property type="entry name" value="E set domains"/>
    <property type="match status" value="1"/>
</dbReference>
<dbReference type="PANTHER" id="PTHR10665">
    <property type="entry name" value="RECOMBINING BINDING PROTEIN SUPPRESSOR OF HAIRLESS"/>
    <property type="match status" value="1"/>
</dbReference>
<feature type="region of interest" description="Disordered" evidence="7">
    <location>
        <begin position="878"/>
        <end position="897"/>
    </location>
</feature>
<evidence type="ECO:0000256" key="3">
    <source>
        <dbReference type="ARBA" id="ARBA00023015"/>
    </source>
</evidence>
<dbReference type="Gene3D" id="2.60.40.10">
    <property type="entry name" value="Immunoglobulins"/>
    <property type="match status" value="1"/>
</dbReference>
<protein>
    <recommendedName>
        <fullName evidence="12">LAG1-DNAbind-domain-containing protein</fullName>
    </recommendedName>
</protein>
<sequence>MTSFVPLDEAITRRRKQEPTSVNHVYPLTISTELDHSYSFSGMDPMATSFDHYLPTATSMATMDNNQALMHQPQTDFSSNNGPHSRRHSLAIGELDYQYPIAFNGNNNNADSFLVKQEPLDTMHWGNMDFNNMLLDGDPFASFSPSLSSYSSGNSMDQVTMLPHQRTMSLRLENTSPPSQDRRMSYSPTTPAFFSSNFLDSLSISTEEDGNSLANQSFVDSVGVHGDVSGYNSHHQHVDATPVFDAASPDFMMVHLDQLAMQSSVSPQRQLQQPSDVCMMESLPPTMVSAKRQSISKQRRSSTFKPNRTSPPSSPATTMSPSPPVTPSQHINSYDSFHHNHPSIPEEEDDLMKPATSSTETNDEAMERRISAERRAKNSLVSARIVQGANSAQQLKPLIQQYLLSNDPSALGEHSVTLLTGKVAQKSYGTEKRFLCPPPTTILSGASWWTTASADSQDDDDDNDDMSTTKFLKSSSSSITGETLCAPKLAIHISGESSSQKGALEWCNGNGSVIDSAPSLSTAAHASVLGQTTLSGKCVSKQLHINDADEKRRRVEVLAKIQLGNGLTLGTLASKGIKVISKPSKKRQSTKNTELCIHHGTAVSLFNRIRSQTVSTKYLGVSNGDSSSGKGAGTCFVARTTSWDPFVIWIVDTSRSPGSASSTPPQLPHHPLYPDYPPPPAVALQSGISRQSPTAIHYNQSVVLQCVTTGLVSPVMVIRKVDKGSAVFGGNGMEDLSGLTGGECGDEAIGDPVSQLHKIAFQIVQDSSVAYNNKTNNHPRPPPSSSPCGWTLPQTAHPVTYLACLNDVVGMHKTTTPRTFVSTRPSPTTLPISLPPWTPEFSSSQSSFYATHSPDLQSSHTDPAGKMGRKRRVSCDVTKPSAAHPYGGTKSVINSQRRRVNSLNDVSIKIDGGGRRGSLASDRRTSISSDNGNPVDGNCWTEDVSDAAVWTIMGTESVKYTFWTPPMQQDTTTFNNPFTCPQQSHPITPFPVISQINSPSSTNNTMLILGESMARDLSVWFGDVKAPSTEYKSRELLSCEVPDKADLASSLVAKADDDRPDLLKLPILLVRGDGVVYRTGEFYTFEL</sequence>
<evidence type="ECO:0000256" key="4">
    <source>
        <dbReference type="ARBA" id="ARBA00023125"/>
    </source>
</evidence>
<dbReference type="Pfam" id="PF09270">
    <property type="entry name" value="BTD"/>
    <property type="match status" value="1"/>
</dbReference>
<dbReference type="GO" id="GO:0001228">
    <property type="term" value="F:DNA-binding transcription activator activity, RNA polymerase II-specific"/>
    <property type="evidence" value="ECO:0007669"/>
    <property type="project" value="InterPro"/>
</dbReference>
<proteinExistence type="inferred from homology"/>
<feature type="domain" description="Beta-trefoil DNA-binding" evidence="9">
    <location>
        <begin position="595"/>
        <end position="940"/>
    </location>
</feature>
<dbReference type="AlphaFoldDB" id="A0A168QPJ4"/>
<evidence type="ECO:0000256" key="2">
    <source>
        <dbReference type="ARBA" id="ARBA00009704"/>
    </source>
</evidence>
<feature type="region of interest" description="Disordered" evidence="7">
    <location>
        <begin position="772"/>
        <end position="791"/>
    </location>
</feature>
<feature type="domain" description="RBP-J/Cbf11/Cbf12 DNA binding" evidence="8">
    <location>
        <begin position="415"/>
        <end position="594"/>
    </location>
</feature>
<dbReference type="GO" id="GO:0000978">
    <property type="term" value="F:RNA polymerase II cis-regulatory region sequence-specific DNA binding"/>
    <property type="evidence" value="ECO:0007669"/>
    <property type="project" value="InterPro"/>
</dbReference>
<dbReference type="InterPro" id="IPR037095">
    <property type="entry name" value="RBP-J/Cbf11_DNA-bd_sf"/>
</dbReference>
<evidence type="ECO:0000313" key="11">
    <source>
        <dbReference type="Proteomes" id="UP000078561"/>
    </source>
</evidence>
<keyword evidence="4" id="KW-0238">DNA-binding</keyword>
<dbReference type="InterPro" id="IPR015350">
    <property type="entry name" value="Beta-trefoil_DNA-bd_dom"/>
</dbReference>
<feature type="region of interest" description="Disordered" evidence="7">
    <location>
        <begin position="843"/>
        <end position="873"/>
    </location>
</feature>
<dbReference type="InterPro" id="IPR015351">
    <property type="entry name" value="RBP-J/Cbf11/Cbf12_DNA-bd"/>
</dbReference>
<reference evidence="10" key="1">
    <citation type="submission" date="2016-04" db="EMBL/GenBank/DDBJ databases">
        <authorList>
            <person name="Evans L.H."/>
            <person name="Alamgir A."/>
            <person name="Owens N."/>
            <person name="Weber N.D."/>
            <person name="Virtaneva K."/>
            <person name="Barbian K."/>
            <person name="Babar A."/>
            <person name="Rosenke K."/>
        </authorList>
    </citation>
    <scope>NUCLEOTIDE SEQUENCE [LARGE SCALE GENOMIC DNA]</scope>
    <source>
        <strain evidence="10">CBS 101.48</strain>
    </source>
</reference>
<feature type="compositionally biased region" description="Acidic residues" evidence="7">
    <location>
        <begin position="456"/>
        <end position="465"/>
    </location>
</feature>
<dbReference type="InterPro" id="IPR036358">
    <property type="entry name" value="BTD_sf"/>
</dbReference>
<gene>
    <name evidence="10" type="primary">ABSGL_11122.1 scaffold 12295</name>
</gene>
<dbReference type="InterPro" id="IPR038007">
    <property type="entry name" value="RBP-Jkappa_IPT"/>
</dbReference>
<dbReference type="SUPFAM" id="SSF49417">
    <property type="entry name" value="p53-like transcription factors"/>
    <property type="match status" value="1"/>
</dbReference>
<accession>A0A168QPJ4</accession>
<feature type="region of interest" description="Disordered" evidence="7">
    <location>
        <begin position="912"/>
        <end position="934"/>
    </location>
</feature>
<dbReference type="STRING" id="4829.A0A168QPJ4"/>
<keyword evidence="11" id="KW-1185">Reference proteome</keyword>
<feature type="region of interest" description="Disordered" evidence="7">
    <location>
        <begin position="287"/>
        <end position="364"/>
    </location>
</feature>
<dbReference type="OrthoDB" id="5600360at2759"/>
<dbReference type="Proteomes" id="UP000078561">
    <property type="component" value="Unassembled WGS sequence"/>
</dbReference>
<dbReference type="InterPro" id="IPR040159">
    <property type="entry name" value="CLS_fam"/>
</dbReference>
<evidence type="ECO:0000256" key="1">
    <source>
        <dbReference type="ARBA" id="ARBA00004123"/>
    </source>
</evidence>
<dbReference type="GO" id="GO:0005634">
    <property type="term" value="C:nucleus"/>
    <property type="evidence" value="ECO:0007669"/>
    <property type="project" value="UniProtKB-SubCell"/>
</dbReference>
<comment type="similarity">
    <text evidence="2">Belongs to the Su(H) family.</text>
</comment>
<comment type="subcellular location">
    <subcellularLocation>
        <location evidence="1">Nucleus</location>
    </subcellularLocation>
</comment>
<dbReference type="InterPro" id="IPR013783">
    <property type="entry name" value="Ig-like_fold"/>
</dbReference>
<feature type="compositionally biased region" description="Polar residues" evidence="7">
    <location>
        <begin position="843"/>
        <end position="861"/>
    </location>
</feature>
<evidence type="ECO:0000313" key="10">
    <source>
        <dbReference type="EMBL" id="SAM05247.1"/>
    </source>
</evidence>
<evidence type="ECO:0000259" key="8">
    <source>
        <dbReference type="SMART" id="SM01267"/>
    </source>
</evidence>
<dbReference type="Pfam" id="PF09271">
    <property type="entry name" value="LAG1-DNAbind"/>
    <property type="match status" value="1"/>
</dbReference>
<evidence type="ECO:0000256" key="5">
    <source>
        <dbReference type="ARBA" id="ARBA00023163"/>
    </source>
</evidence>
<feature type="region of interest" description="Disordered" evidence="7">
    <location>
        <begin position="452"/>
        <end position="471"/>
    </location>
</feature>
<dbReference type="EMBL" id="LT554468">
    <property type="protein sequence ID" value="SAM05247.1"/>
    <property type="molecule type" value="Genomic_DNA"/>
</dbReference>
<evidence type="ECO:0000259" key="9">
    <source>
        <dbReference type="SMART" id="SM01268"/>
    </source>
</evidence>
<dbReference type="InParanoid" id="A0A168QPJ4"/>
<dbReference type="InterPro" id="IPR008967">
    <property type="entry name" value="p53-like_TF_DNA-bd_sf"/>
</dbReference>
<name>A0A168QPJ4_ABSGL</name>
<dbReference type="InterPro" id="IPR014756">
    <property type="entry name" value="Ig_E-set"/>
</dbReference>
<dbReference type="SMART" id="SM01267">
    <property type="entry name" value="LAG1_DNAbind"/>
    <property type="match status" value="1"/>
</dbReference>
<dbReference type="Pfam" id="PF20144">
    <property type="entry name" value="TIG_SUH"/>
    <property type="match status" value="1"/>
</dbReference>
<keyword evidence="3" id="KW-0805">Transcription regulation</keyword>
<organism evidence="10">
    <name type="scientific">Absidia glauca</name>
    <name type="common">Pin mould</name>
    <dbReference type="NCBI Taxonomy" id="4829"/>
    <lineage>
        <taxon>Eukaryota</taxon>
        <taxon>Fungi</taxon>
        <taxon>Fungi incertae sedis</taxon>
        <taxon>Mucoromycota</taxon>
        <taxon>Mucoromycotina</taxon>
        <taxon>Mucoromycetes</taxon>
        <taxon>Mucorales</taxon>
        <taxon>Cunninghamellaceae</taxon>
        <taxon>Absidia</taxon>
    </lineage>
</organism>
<keyword evidence="5" id="KW-0804">Transcription</keyword>
<evidence type="ECO:0000256" key="6">
    <source>
        <dbReference type="ARBA" id="ARBA00023242"/>
    </source>
</evidence>
<evidence type="ECO:0008006" key="12">
    <source>
        <dbReference type="Google" id="ProtNLM"/>
    </source>
</evidence>
<evidence type="ECO:0000256" key="7">
    <source>
        <dbReference type="SAM" id="MobiDB-lite"/>
    </source>
</evidence>
<dbReference type="Gene3D" id="2.60.40.1450">
    <property type="entry name" value="LAG1, DNA binding domain"/>
    <property type="match status" value="1"/>
</dbReference>